<feature type="transmembrane region" description="Helical" evidence="1">
    <location>
        <begin position="34"/>
        <end position="57"/>
    </location>
</feature>
<feature type="domain" description="GH3 C-terminal" evidence="3">
    <location>
        <begin position="1140"/>
        <end position="1259"/>
    </location>
</feature>
<dbReference type="GO" id="GO:0005737">
    <property type="term" value="C:cytoplasm"/>
    <property type="evidence" value="ECO:0007669"/>
    <property type="project" value="TreeGrafter"/>
</dbReference>
<proteinExistence type="predicted"/>
<feature type="domain" description="GH3 middle" evidence="2">
    <location>
        <begin position="412"/>
        <end position="478"/>
    </location>
</feature>
<dbReference type="Pfam" id="PF03321">
    <property type="entry name" value="GH3"/>
    <property type="match status" value="2"/>
</dbReference>
<evidence type="ECO:0000259" key="3">
    <source>
        <dbReference type="Pfam" id="PF23572"/>
    </source>
</evidence>
<organism evidence="4 5">
    <name type="scientific">Macrostomum lignano</name>
    <dbReference type="NCBI Taxonomy" id="282301"/>
    <lineage>
        <taxon>Eukaryota</taxon>
        <taxon>Metazoa</taxon>
        <taxon>Spiralia</taxon>
        <taxon>Lophotrochozoa</taxon>
        <taxon>Platyhelminthes</taxon>
        <taxon>Rhabditophora</taxon>
        <taxon>Macrostomorpha</taxon>
        <taxon>Macrostomida</taxon>
        <taxon>Macrostomidae</taxon>
        <taxon>Macrostomum</taxon>
    </lineage>
</organism>
<reference evidence="5" key="1">
    <citation type="submission" date="2016-11" db="UniProtKB">
        <authorList>
            <consortium name="WormBaseParasite"/>
        </authorList>
    </citation>
    <scope>IDENTIFICATION</scope>
</reference>
<evidence type="ECO:0000259" key="2">
    <source>
        <dbReference type="Pfam" id="PF23571"/>
    </source>
</evidence>
<dbReference type="GO" id="GO:0016881">
    <property type="term" value="F:acid-amino acid ligase activity"/>
    <property type="evidence" value="ECO:0007669"/>
    <property type="project" value="TreeGrafter"/>
</dbReference>
<evidence type="ECO:0000313" key="4">
    <source>
        <dbReference type="Proteomes" id="UP000095280"/>
    </source>
</evidence>
<feature type="transmembrane region" description="Helical" evidence="1">
    <location>
        <begin position="7"/>
        <end position="28"/>
    </location>
</feature>
<keyword evidence="1" id="KW-1133">Transmembrane helix</keyword>
<dbReference type="AlphaFoldDB" id="A0A1I8JCN3"/>
<protein>
    <submittedName>
        <fullName evidence="5">Indole-3-acetic acid-amido synthetase GH3.9</fullName>
    </submittedName>
</protein>
<feature type="transmembrane region" description="Helical" evidence="1">
    <location>
        <begin position="637"/>
        <end position="657"/>
    </location>
</feature>
<dbReference type="InterPro" id="IPR004993">
    <property type="entry name" value="GH3"/>
</dbReference>
<dbReference type="Pfam" id="PF23571">
    <property type="entry name" value="GH3_M"/>
    <property type="match status" value="2"/>
</dbReference>
<evidence type="ECO:0000313" key="5">
    <source>
        <dbReference type="WBParaSite" id="maker-uti_cns_0046753-snap-gene-0.5-mRNA-1"/>
    </source>
</evidence>
<keyword evidence="4" id="KW-1185">Reference proteome</keyword>
<dbReference type="InterPro" id="IPR055377">
    <property type="entry name" value="GH3_M"/>
</dbReference>
<dbReference type="Proteomes" id="UP000095280">
    <property type="component" value="Unplaced"/>
</dbReference>
<feature type="domain" description="GH3 middle" evidence="2">
    <location>
        <begin position="1057"/>
        <end position="1124"/>
    </location>
</feature>
<accession>A0A1I8JCN3</accession>
<dbReference type="PANTHER" id="PTHR31901">
    <property type="entry name" value="GH3 DOMAIN-CONTAINING PROTEIN"/>
    <property type="match status" value="1"/>
</dbReference>
<dbReference type="Pfam" id="PF23572">
    <property type="entry name" value="GH3_C"/>
    <property type="match status" value="2"/>
</dbReference>
<keyword evidence="1" id="KW-0472">Membrane</keyword>
<sequence length="1272" mass="143242">MAQSYATVLNLISAGCVGLIATAVAALLSSQCSLYGLGFLGIICSAATSIALTCQYLRQMRPCNTLSWNGFIQMAKTRLLTATLGRYSVWNLKRAYRSGSRMLAMQHITLMKHVARSRKTVFGRDHGFAEIRGIEDFRVRVPVRDYAELDKYNQLAYRGEPNVFFPGRVEFLFKTSGTTGKNKTFPGARRFLKDFATAFLATKFCFEEFTRKSGRRNEFGVPTGPLSKFVVSRGDILTTPVEPFQRVHDAKAAFYIHAVFALWHDRIGDVSAFYPTTLSTFIRCVIDNWDSVLSDIERGRLSADKVGIEPELLAVLNSHLSPKPARAAQLRALFGDGQDLSGFFEKAWPDIPCVMLARSGSFQSSYRYLRKYLGNLPTFGSMLSGSEGFVGININVKEVDCNVPERYNPMLSPSFVEFVPVDAGGSDVGEAKLAHELEVGGLYETVLTSFKCFRVRSGDVIRIVAMDRCAPVFELSHRKSHMLSVDAEKTTENALQSCVLLAAERLNCHVIDFSAAECFLYEPVAGTCRGTKYYALFVELDGDRRLAEDDKQLFDQTLRESSEHYDQMRVGGRIDTMQVLQVKLGAFAALRLQMMRRNDGISEFQFKMPRVLRSEDSLRCLLDGCLLASYMRTYEELLNLATAAAALLLSGLAFAMLQLSGGPLTFAAFGVLATLSVTAAVVSQYLRLQQPCNTLGWRGFLMLSLLKLLGVTWARYSVWDLKRAYKSGSAMRAKQQQTLMQLVEQSRETIFGQDHGFAEVRGIEDFRARVPVRNYNELDKYNQLAYRGEPDVYFKGQPDCLFKTSGTTGKNKTFSVIRPIAERSLMSIFMLVYYTRELLASRHGRQYKLKRLFVVRNLPKDRQNEFGVPIAPLTKYFHTPVDIYTTPVEAFKKIHDADTGFYVHSVFALWHEQIGEVNVFFPTNLISLVRCVSSNWDSVLSDIENGKLSAEKLKDVDKELLSLLNQYLSPKPERAAQLRSLFGDGKDLSGFFEKAWPDVPFVMLARSGSFESPYRFLKKYLGNVPTFCPFIISTEGLFGINLNLETDDRPETYHPFLSGSFVEFIPIDADGNDLGEPLLAHELKVGQLYETVSTSFNCFRLRVGDVIKVTKMDGCAPVFEISHRKSHVLAVHVEKTTEKSLQNCVALAARRLGCEIVDFSATDCFLYESITGTSKETKFYIIFVELDSSRVLVEDELLVFDKALRDSLEDYNLFRSEGDIDTMTVVQVQPGAFGTLRRRMMELNPDISEAQFKMPRVLRLAEHVECLLEQRL</sequence>
<feature type="domain" description="GH3 C-terminal" evidence="3">
    <location>
        <begin position="503"/>
        <end position="615"/>
    </location>
</feature>
<dbReference type="InterPro" id="IPR055378">
    <property type="entry name" value="GH3_C"/>
</dbReference>
<dbReference type="PANTHER" id="PTHR31901:SF9">
    <property type="entry name" value="GH3 DOMAIN-CONTAINING PROTEIN"/>
    <property type="match status" value="1"/>
</dbReference>
<keyword evidence="1" id="KW-0812">Transmembrane</keyword>
<feature type="transmembrane region" description="Helical" evidence="1">
    <location>
        <begin position="695"/>
        <end position="716"/>
    </location>
</feature>
<dbReference type="WBParaSite" id="maker-uti_cns_0046753-snap-gene-0.5-mRNA-1">
    <property type="protein sequence ID" value="maker-uti_cns_0046753-snap-gene-0.5-mRNA-1"/>
    <property type="gene ID" value="maker-uti_cns_0046753-snap-gene-0.5"/>
</dbReference>
<evidence type="ECO:0000256" key="1">
    <source>
        <dbReference type="SAM" id="Phobius"/>
    </source>
</evidence>
<feature type="transmembrane region" description="Helical" evidence="1">
    <location>
        <begin position="663"/>
        <end position="683"/>
    </location>
</feature>
<name>A0A1I8JCN3_9PLAT</name>